<evidence type="ECO:0008006" key="4">
    <source>
        <dbReference type="Google" id="ProtNLM"/>
    </source>
</evidence>
<dbReference type="KEGG" id="pcea:J3359_17745"/>
<dbReference type="Proteomes" id="UP000663920">
    <property type="component" value="Chromosome"/>
</dbReference>
<feature type="transmembrane region" description="Helical" evidence="1">
    <location>
        <begin position="67"/>
        <end position="87"/>
    </location>
</feature>
<dbReference type="AlphaFoldDB" id="A0A975CMF1"/>
<feature type="transmembrane region" description="Helical" evidence="1">
    <location>
        <begin position="42"/>
        <end position="60"/>
    </location>
</feature>
<evidence type="ECO:0000313" key="3">
    <source>
        <dbReference type="Proteomes" id="UP000663920"/>
    </source>
</evidence>
<dbReference type="EMBL" id="CP071869">
    <property type="protein sequence ID" value="QTE22611.1"/>
    <property type="molecule type" value="Genomic_DNA"/>
</dbReference>
<keyword evidence="3" id="KW-1185">Reference proteome</keyword>
<gene>
    <name evidence="2" type="ORF">J3359_17745</name>
</gene>
<evidence type="ECO:0000313" key="2">
    <source>
        <dbReference type="EMBL" id="QTE22611.1"/>
    </source>
</evidence>
<accession>A0A975CMF1</accession>
<keyword evidence="1" id="KW-0472">Membrane</keyword>
<evidence type="ECO:0000256" key="1">
    <source>
        <dbReference type="SAM" id="Phobius"/>
    </source>
</evidence>
<reference evidence="2 3" key="1">
    <citation type="submission" date="2021-03" db="EMBL/GenBank/DDBJ databases">
        <title>Complete genome of Polaribacter_sp.SM13.</title>
        <authorList>
            <person name="Jeong S.W."/>
            <person name="Bae J.W."/>
        </authorList>
    </citation>
    <scope>NUCLEOTIDE SEQUENCE [LARGE SCALE GENOMIC DNA]</scope>
    <source>
        <strain evidence="2 3">SM13</strain>
    </source>
</reference>
<proteinExistence type="predicted"/>
<organism evidence="2 3">
    <name type="scientific">Polaribacter cellanae</name>
    <dbReference type="NCBI Taxonomy" id="2818493"/>
    <lineage>
        <taxon>Bacteria</taxon>
        <taxon>Pseudomonadati</taxon>
        <taxon>Bacteroidota</taxon>
        <taxon>Flavobacteriia</taxon>
        <taxon>Flavobacteriales</taxon>
        <taxon>Flavobacteriaceae</taxon>
    </lineage>
</organism>
<protein>
    <recommendedName>
        <fullName evidence="4">DUF3325 domain-containing protein</fullName>
    </recommendedName>
</protein>
<keyword evidence="1" id="KW-0812">Transmembrane</keyword>
<sequence>MNTILIVFTFLGFYIAYNTSKKAILLNNRPFEKWVQQHPLVSKRVALGILFLAYIGAIILHGFGAGILMECIILITLASLVVCIVPLQIFNYRILLIIFMLSFFLELYIV</sequence>
<dbReference type="RefSeq" id="WP_208078485.1">
    <property type="nucleotide sequence ID" value="NZ_CP071869.1"/>
</dbReference>
<keyword evidence="1" id="KW-1133">Transmembrane helix</keyword>
<name>A0A975CMF1_9FLAO</name>